<sequence>MSRLRQVLQPRLFYAATQSRPISQSFPRASIQYSTITHQRTSKPLLWLRRLLYAGFFGNVGVYCAYYVDAKINHQVPLSGSEEDEAIMERLNLIHETGLDIVKKLREDPAYIETDVYGNYSGEEKDQRLTSGPLAGSRGIALQKIFWNHKEKKAINVVYLGEGLDGWPTTVHGGALATVLDEHLARVAIQNLPERTAVTANLDVNYRKKALSGSFYTVHAMLDQERSTDRKAYVRGEVRNMRGHLCVEASGLFVVPRGYQLRRLGDAY</sequence>
<dbReference type="Proteomes" id="UP001610335">
    <property type="component" value="Unassembled WGS sequence"/>
</dbReference>
<gene>
    <name evidence="2" type="ORF">BDW59DRAFT_158555</name>
</gene>
<evidence type="ECO:0000259" key="1">
    <source>
        <dbReference type="Pfam" id="PF03061"/>
    </source>
</evidence>
<dbReference type="PANTHER" id="PTHR47260">
    <property type="entry name" value="UPF0644 PROTEIN PB2B4.06"/>
    <property type="match status" value="1"/>
</dbReference>
<dbReference type="CDD" id="cd03443">
    <property type="entry name" value="PaaI_thioesterase"/>
    <property type="match status" value="1"/>
</dbReference>
<organism evidence="2 3">
    <name type="scientific">Aspergillus cavernicola</name>
    <dbReference type="NCBI Taxonomy" id="176166"/>
    <lineage>
        <taxon>Eukaryota</taxon>
        <taxon>Fungi</taxon>
        <taxon>Dikarya</taxon>
        <taxon>Ascomycota</taxon>
        <taxon>Pezizomycotina</taxon>
        <taxon>Eurotiomycetes</taxon>
        <taxon>Eurotiomycetidae</taxon>
        <taxon>Eurotiales</taxon>
        <taxon>Aspergillaceae</taxon>
        <taxon>Aspergillus</taxon>
        <taxon>Aspergillus subgen. Nidulantes</taxon>
    </lineage>
</organism>
<dbReference type="InterPro" id="IPR029069">
    <property type="entry name" value="HotDog_dom_sf"/>
</dbReference>
<reference evidence="2 3" key="1">
    <citation type="submission" date="2024-07" db="EMBL/GenBank/DDBJ databases">
        <title>Section-level genome sequencing and comparative genomics of Aspergillus sections Usti and Cavernicolus.</title>
        <authorList>
            <consortium name="Lawrence Berkeley National Laboratory"/>
            <person name="Nybo J.L."/>
            <person name="Vesth T.C."/>
            <person name="Theobald S."/>
            <person name="Frisvad J.C."/>
            <person name="Larsen T.O."/>
            <person name="Kjaerboelling I."/>
            <person name="Rothschild-Mancinelli K."/>
            <person name="Lyhne E.K."/>
            <person name="Kogle M.E."/>
            <person name="Barry K."/>
            <person name="Clum A."/>
            <person name="Na H."/>
            <person name="Ledsgaard L."/>
            <person name="Lin J."/>
            <person name="Lipzen A."/>
            <person name="Kuo A."/>
            <person name="Riley R."/>
            <person name="Mondo S."/>
            <person name="LaButti K."/>
            <person name="Haridas S."/>
            <person name="Pangalinan J."/>
            <person name="Salamov A.A."/>
            <person name="Simmons B.A."/>
            <person name="Magnuson J.K."/>
            <person name="Chen J."/>
            <person name="Drula E."/>
            <person name="Henrissat B."/>
            <person name="Wiebenga A."/>
            <person name="Lubbers R.J."/>
            <person name="Gomes A.C."/>
            <person name="Makela M.R."/>
            <person name="Stajich J."/>
            <person name="Grigoriev I.V."/>
            <person name="Mortensen U.H."/>
            <person name="De vries R.P."/>
            <person name="Baker S.E."/>
            <person name="Andersen M.R."/>
        </authorList>
    </citation>
    <scope>NUCLEOTIDE SEQUENCE [LARGE SCALE GENOMIC DNA]</scope>
    <source>
        <strain evidence="2 3">CBS 600.67</strain>
    </source>
</reference>
<keyword evidence="3" id="KW-1185">Reference proteome</keyword>
<name>A0ABR4IR15_9EURO</name>
<evidence type="ECO:0000313" key="3">
    <source>
        <dbReference type="Proteomes" id="UP001610335"/>
    </source>
</evidence>
<dbReference type="SUPFAM" id="SSF54637">
    <property type="entry name" value="Thioesterase/thiol ester dehydrase-isomerase"/>
    <property type="match status" value="1"/>
</dbReference>
<dbReference type="InterPro" id="IPR052061">
    <property type="entry name" value="PTE-AB_protein"/>
</dbReference>
<dbReference type="InterPro" id="IPR006683">
    <property type="entry name" value="Thioestr_dom"/>
</dbReference>
<dbReference type="Gene3D" id="3.10.129.10">
    <property type="entry name" value="Hotdog Thioesterase"/>
    <property type="match status" value="1"/>
</dbReference>
<proteinExistence type="predicted"/>
<accession>A0ABR4IR15</accession>
<feature type="domain" description="Thioesterase" evidence="1">
    <location>
        <begin position="170"/>
        <end position="246"/>
    </location>
</feature>
<comment type="caution">
    <text evidence="2">The sequence shown here is derived from an EMBL/GenBank/DDBJ whole genome shotgun (WGS) entry which is preliminary data.</text>
</comment>
<dbReference type="PANTHER" id="PTHR47260:SF1">
    <property type="entry name" value="UPF0644 PROTEIN PB2B4.06"/>
    <property type="match status" value="1"/>
</dbReference>
<dbReference type="Pfam" id="PF03061">
    <property type="entry name" value="4HBT"/>
    <property type="match status" value="1"/>
</dbReference>
<protein>
    <submittedName>
        <fullName evidence="2">HotDog domain-containing protein</fullName>
    </submittedName>
</protein>
<evidence type="ECO:0000313" key="2">
    <source>
        <dbReference type="EMBL" id="KAL2830223.1"/>
    </source>
</evidence>
<dbReference type="EMBL" id="JBFXLS010000013">
    <property type="protein sequence ID" value="KAL2830223.1"/>
    <property type="molecule type" value="Genomic_DNA"/>
</dbReference>